<dbReference type="EMBL" id="KC246787">
    <property type="protein sequence ID" value="AHF24201.1"/>
    <property type="molecule type" value="Genomic_DNA"/>
</dbReference>
<name>W0FHJ0_9BACT</name>
<sequence>MTMTIKTNTTDRKAMAKAMAEELGTTAKYMGPPTFGYQVGDFIVDRDGNIEGEDFGALQDFLRRIGCFPEEETASDVEQTEPEAEPAAWESPDQVNITVPADDLTAVQMKNLIFMLYTKQYLIGKMTGGDLLSIPDTLIARLMEQTPETTADFIPLLDAAKEDGMTGFEFADGQITLTFTAHQDEPERNMVYAMLTARILKAAKEAIRVFPERQEPANEKYFARAWLMRIGYGGADSKAERLLLLKHLKGHSAFPNDEAAEKHKIKYAEIRKEKRLALAEEVLSND</sequence>
<reference evidence="1" key="1">
    <citation type="journal article" date="2013" name="PLoS ONE">
        <title>Metagenomic insights into the carbohydrate-active enzymes carried by the microorganisms adhering to solid digesta in the rumen of cows.</title>
        <authorList>
            <person name="Wang L."/>
            <person name="Hatem A."/>
            <person name="Catalyurek U.V."/>
            <person name="Morrison M."/>
            <person name="Yu Z."/>
        </authorList>
    </citation>
    <scope>NUCLEOTIDE SEQUENCE</scope>
</reference>
<accession>W0FHJ0</accession>
<organism evidence="1">
    <name type="scientific">uncultured bacterium Contig160</name>
    <dbReference type="NCBI Taxonomy" id="1393469"/>
    <lineage>
        <taxon>Bacteria</taxon>
        <taxon>environmental samples</taxon>
    </lineage>
</organism>
<proteinExistence type="predicted"/>
<evidence type="ECO:0000313" key="1">
    <source>
        <dbReference type="EMBL" id="AHF24201.1"/>
    </source>
</evidence>
<protein>
    <submittedName>
        <fullName evidence="1">Uncharacterized protein</fullName>
    </submittedName>
</protein>
<dbReference type="AlphaFoldDB" id="W0FHJ0"/>